<gene>
    <name evidence="2" type="ORF">BC936DRAFT_142244</name>
</gene>
<evidence type="ECO:0000313" key="3">
    <source>
        <dbReference type="Proteomes" id="UP000268093"/>
    </source>
</evidence>
<proteinExistence type="predicted"/>
<accession>A0A433DFE6</accession>
<comment type="caution">
    <text evidence="2">The sequence shown here is derived from an EMBL/GenBank/DDBJ whole genome shotgun (WGS) entry which is preliminary data.</text>
</comment>
<organism evidence="2 3">
    <name type="scientific">Jimgerdemannia flammicorona</name>
    <dbReference type="NCBI Taxonomy" id="994334"/>
    <lineage>
        <taxon>Eukaryota</taxon>
        <taxon>Fungi</taxon>
        <taxon>Fungi incertae sedis</taxon>
        <taxon>Mucoromycota</taxon>
        <taxon>Mucoromycotina</taxon>
        <taxon>Endogonomycetes</taxon>
        <taxon>Endogonales</taxon>
        <taxon>Endogonaceae</taxon>
        <taxon>Jimgerdemannia</taxon>
    </lineage>
</organism>
<dbReference type="AlphaFoldDB" id="A0A433DFE6"/>
<dbReference type="EMBL" id="RBNI01002211">
    <property type="protein sequence ID" value="RUP49558.1"/>
    <property type="molecule type" value="Genomic_DNA"/>
</dbReference>
<reference evidence="2 3" key="1">
    <citation type="journal article" date="2018" name="New Phytol.">
        <title>Phylogenomics of Endogonaceae and evolution of mycorrhizas within Mucoromycota.</title>
        <authorList>
            <person name="Chang Y."/>
            <person name="Desiro A."/>
            <person name="Na H."/>
            <person name="Sandor L."/>
            <person name="Lipzen A."/>
            <person name="Clum A."/>
            <person name="Barry K."/>
            <person name="Grigoriev I.V."/>
            <person name="Martin F.M."/>
            <person name="Stajich J.E."/>
            <person name="Smith M.E."/>
            <person name="Bonito G."/>
            <person name="Spatafora J.W."/>
        </authorList>
    </citation>
    <scope>NUCLEOTIDE SEQUENCE [LARGE SCALE GENOMIC DNA]</scope>
    <source>
        <strain evidence="2 3">GMNB39</strain>
    </source>
</reference>
<keyword evidence="3" id="KW-1185">Reference proteome</keyword>
<sequence>MDKMAIATTAANFANSTKMSSFLTLQLWMYDNGHLIKVKHVLDIAGTEIRHRGHQPAVVADRQQLHLHPDLVLITTSEVATTPRSNFSSTLRNAWGFLFSSLASARQRWVQRSWPQGGGGVRDDRGRQSPFLPRRASCRASRKSKPQFNSTIYYFIILSWPDPEPNCFPAQKVVTVKHYGHGIFPQDNFFKSTAQTRDRRGVILPDEPLKPYRMLLALSSARGGDKRTVPPCGWLATTPSNDDAWTGIDPFAQHARWCWVQYV</sequence>
<name>A0A433DFE6_9FUNG</name>
<evidence type="ECO:0000313" key="2">
    <source>
        <dbReference type="EMBL" id="RUP49558.1"/>
    </source>
</evidence>
<protein>
    <submittedName>
        <fullName evidence="2">Uncharacterized protein</fullName>
    </submittedName>
</protein>
<evidence type="ECO:0000256" key="1">
    <source>
        <dbReference type="SAM" id="MobiDB-lite"/>
    </source>
</evidence>
<dbReference type="Proteomes" id="UP000268093">
    <property type="component" value="Unassembled WGS sequence"/>
</dbReference>
<feature type="region of interest" description="Disordered" evidence="1">
    <location>
        <begin position="113"/>
        <end position="143"/>
    </location>
</feature>